<gene>
    <name evidence="1" type="ORF">PSON_ATCC_30995.1.T2320004</name>
</gene>
<evidence type="ECO:0000313" key="2">
    <source>
        <dbReference type="Proteomes" id="UP000692954"/>
    </source>
</evidence>
<protein>
    <submittedName>
        <fullName evidence="1">Uncharacterized protein</fullName>
    </submittedName>
</protein>
<dbReference type="Proteomes" id="UP000692954">
    <property type="component" value="Unassembled WGS sequence"/>
</dbReference>
<comment type="caution">
    <text evidence="1">The sequence shown here is derived from an EMBL/GenBank/DDBJ whole genome shotgun (WGS) entry which is preliminary data.</text>
</comment>
<dbReference type="AlphaFoldDB" id="A0A8S1RT31"/>
<evidence type="ECO:0000313" key="1">
    <source>
        <dbReference type="EMBL" id="CAD8129594.1"/>
    </source>
</evidence>
<dbReference type="EMBL" id="CAJJDN010000232">
    <property type="protein sequence ID" value="CAD8129594.1"/>
    <property type="molecule type" value="Genomic_DNA"/>
</dbReference>
<sequence length="51" mass="6285">MKIDKLVGLIARLQQTNLEMRVEFLRLQLKKKEKFEEFIEEYFGMCSHLYF</sequence>
<keyword evidence="2" id="KW-1185">Reference proteome</keyword>
<reference evidence="1" key="1">
    <citation type="submission" date="2021-01" db="EMBL/GenBank/DDBJ databases">
        <authorList>
            <consortium name="Genoscope - CEA"/>
            <person name="William W."/>
        </authorList>
    </citation>
    <scope>NUCLEOTIDE SEQUENCE</scope>
</reference>
<proteinExistence type="predicted"/>
<organism evidence="1 2">
    <name type="scientific">Paramecium sonneborni</name>
    <dbReference type="NCBI Taxonomy" id="65129"/>
    <lineage>
        <taxon>Eukaryota</taxon>
        <taxon>Sar</taxon>
        <taxon>Alveolata</taxon>
        <taxon>Ciliophora</taxon>
        <taxon>Intramacronucleata</taxon>
        <taxon>Oligohymenophorea</taxon>
        <taxon>Peniculida</taxon>
        <taxon>Parameciidae</taxon>
        <taxon>Paramecium</taxon>
    </lineage>
</organism>
<accession>A0A8S1RT31</accession>
<name>A0A8S1RT31_9CILI</name>